<dbReference type="InterPro" id="IPR011990">
    <property type="entry name" value="TPR-like_helical_dom_sf"/>
</dbReference>
<accession>A0ABW2KTQ5</accession>
<dbReference type="Gene3D" id="1.25.40.10">
    <property type="entry name" value="Tetratricopeptide repeat domain"/>
    <property type="match status" value="1"/>
</dbReference>
<keyword evidence="2 3" id="KW-0802">TPR repeat</keyword>
<dbReference type="Pfam" id="PF13181">
    <property type="entry name" value="TPR_8"/>
    <property type="match status" value="1"/>
</dbReference>
<evidence type="ECO:0000256" key="3">
    <source>
        <dbReference type="PROSITE-ProRule" id="PRU00339"/>
    </source>
</evidence>
<feature type="repeat" description="TPR" evidence="3">
    <location>
        <begin position="122"/>
        <end position="155"/>
    </location>
</feature>
<dbReference type="SUPFAM" id="SSF48452">
    <property type="entry name" value="TPR-like"/>
    <property type="match status" value="1"/>
</dbReference>
<evidence type="ECO:0000256" key="1">
    <source>
        <dbReference type="ARBA" id="ARBA00022737"/>
    </source>
</evidence>
<organism evidence="4 5">
    <name type="scientific">Rhodocista pekingensis</name>
    <dbReference type="NCBI Taxonomy" id="201185"/>
    <lineage>
        <taxon>Bacteria</taxon>
        <taxon>Pseudomonadati</taxon>
        <taxon>Pseudomonadota</taxon>
        <taxon>Alphaproteobacteria</taxon>
        <taxon>Rhodospirillales</taxon>
        <taxon>Azospirillaceae</taxon>
        <taxon>Rhodocista</taxon>
    </lineage>
</organism>
<protein>
    <submittedName>
        <fullName evidence="4">Tetratricopeptide repeat protein</fullName>
    </submittedName>
</protein>
<gene>
    <name evidence="4" type="ORF">ACFQPS_09540</name>
</gene>
<comment type="caution">
    <text evidence="4">The sequence shown here is derived from an EMBL/GenBank/DDBJ whole genome shotgun (WGS) entry which is preliminary data.</text>
</comment>
<dbReference type="Pfam" id="PF13432">
    <property type="entry name" value="TPR_16"/>
    <property type="match status" value="1"/>
</dbReference>
<evidence type="ECO:0000256" key="2">
    <source>
        <dbReference type="ARBA" id="ARBA00022803"/>
    </source>
</evidence>
<sequence>MRKASLSVAPVLSFSLGTLAVGMLALVMSTGPAVAEVRSLSTTGTITVVGLTDVQLCVRETLRDNLDEADYWCTRTLQRAESSINSRAVASVHRGVLNLKRGRTVDALTDMNEAIRLTPDYGDAHFNLGNALFALGRYDEAAQAYGSAIALANSTMPDLTYFNRAKAHERLGRTDLARADYDRARALMTPDSPLRGRLAQY</sequence>
<dbReference type="RefSeq" id="WP_377358461.1">
    <property type="nucleotide sequence ID" value="NZ_JBHTCM010000010.1"/>
</dbReference>
<evidence type="ECO:0000313" key="4">
    <source>
        <dbReference type="EMBL" id="MFC7333404.1"/>
    </source>
</evidence>
<keyword evidence="5" id="KW-1185">Reference proteome</keyword>
<dbReference type="EMBL" id="JBHTCM010000010">
    <property type="protein sequence ID" value="MFC7333404.1"/>
    <property type="molecule type" value="Genomic_DNA"/>
</dbReference>
<keyword evidence="1" id="KW-0677">Repeat</keyword>
<dbReference type="PANTHER" id="PTHR44858:SF1">
    <property type="entry name" value="UDP-N-ACETYLGLUCOSAMINE--PEPTIDE N-ACETYLGLUCOSAMINYLTRANSFERASE SPINDLY-RELATED"/>
    <property type="match status" value="1"/>
</dbReference>
<dbReference type="SMART" id="SM00028">
    <property type="entry name" value="TPR"/>
    <property type="match status" value="3"/>
</dbReference>
<dbReference type="InterPro" id="IPR019734">
    <property type="entry name" value="TPR_rpt"/>
</dbReference>
<dbReference type="InterPro" id="IPR050498">
    <property type="entry name" value="Ycf3"/>
</dbReference>
<dbReference type="PANTHER" id="PTHR44858">
    <property type="entry name" value="TETRATRICOPEPTIDE REPEAT PROTEIN 6"/>
    <property type="match status" value="1"/>
</dbReference>
<evidence type="ECO:0000313" key="5">
    <source>
        <dbReference type="Proteomes" id="UP001596456"/>
    </source>
</evidence>
<reference evidence="5" key="1">
    <citation type="journal article" date="2019" name="Int. J. Syst. Evol. Microbiol.">
        <title>The Global Catalogue of Microorganisms (GCM) 10K type strain sequencing project: providing services to taxonomists for standard genome sequencing and annotation.</title>
        <authorList>
            <consortium name="The Broad Institute Genomics Platform"/>
            <consortium name="The Broad Institute Genome Sequencing Center for Infectious Disease"/>
            <person name="Wu L."/>
            <person name="Ma J."/>
        </authorList>
    </citation>
    <scope>NUCLEOTIDE SEQUENCE [LARGE SCALE GENOMIC DNA]</scope>
    <source>
        <strain evidence="5">CGMCC 1.16275</strain>
    </source>
</reference>
<name>A0ABW2KTQ5_9PROT</name>
<dbReference type="PROSITE" id="PS50005">
    <property type="entry name" value="TPR"/>
    <property type="match status" value="1"/>
</dbReference>
<proteinExistence type="predicted"/>
<dbReference type="Proteomes" id="UP001596456">
    <property type="component" value="Unassembled WGS sequence"/>
</dbReference>